<evidence type="ECO:0000256" key="5">
    <source>
        <dbReference type="RuleBase" id="RU361157"/>
    </source>
</evidence>
<feature type="transmembrane region" description="Helical" evidence="5">
    <location>
        <begin position="169"/>
        <end position="189"/>
    </location>
</feature>
<dbReference type="OrthoDB" id="8988363at2"/>
<organism evidence="7 8">
    <name type="scientific">Eilatimonas milleporae</name>
    <dbReference type="NCBI Taxonomy" id="911205"/>
    <lineage>
        <taxon>Bacteria</taxon>
        <taxon>Pseudomonadati</taxon>
        <taxon>Pseudomonadota</taxon>
        <taxon>Alphaproteobacteria</taxon>
        <taxon>Kordiimonadales</taxon>
        <taxon>Kordiimonadaceae</taxon>
        <taxon>Eilatimonas</taxon>
    </lineage>
</organism>
<comment type="subcellular location">
    <subcellularLocation>
        <location evidence="5">Cell inner membrane</location>
        <topology evidence="5">Multi-pass membrane protein</topology>
    </subcellularLocation>
    <subcellularLocation>
        <location evidence="1">Membrane</location>
        <topology evidence="1">Multi-pass membrane protein</topology>
    </subcellularLocation>
</comment>
<keyword evidence="5" id="KW-0813">Transport</keyword>
<evidence type="ECO:0000256" key="1">
    <source>
        <dbReference type="ARBA" id="ARBA00004141"/>
    </source>
</evidence>
<keyword evidence="5" id="KW-1003">Cell membrane</keyword>
<feature type="transmembrane region" description="Helical" evidence="5">
    <location>
        <begin position="225"/>
        <end position="247"/>
    </location>
</feature>
<dbReference type="GO" id="GO:0140359">
    <property type="term" value="F:ABC-type transporter activity"/>
    <property type="evidence" value="ECO:0007669"/>
    <property type="project" value="InterPro"/>
</dbReference>
<dbReference type="PANTHER" id="PTHR43229">
    <property type="entry name" value="NODULATION PROTEIN J"/>
    <property type="match status" value="1"/>
</dbReference>
<evidence type="ECO:0000313" key="8">
    <source>
        <dbReference type="Proteomes" id="UP000271227"/>
    </source>
</evidence>
<keyword evidence="4 5" id="KW-0472">Membrane</keyword>
<keyword evidence="3 5" id="KW-1133">Transmembrane helix</keyword>
<dbReference type="PANTHER" id="PTHR43229:SF2">
    <property type="entry name" value="NODULATION PROTEIN J"/>
    <property type="match status" value="1"/>
</dbReference>
<dbReference type="InParanoid" id="A0A3M0CWX7"/>
<evidence type="ECO:0000259" key="6">
    <source>
        <dbReference type="PROSITE" id="PS51012"/>
    </source>
</evidence>
<evidence type="ECO:0000256" key="4">
    <source>
        <dbReference type="ARBA" id="ARBA00023136"/>
    </source>
</evidence>
<dbReference type="Pfam" id="PF01061">
    <property type="entry name" value="ABC2_membrane"/>
    <property type="match status" value="1"/>
</dbReference>
<comment type="caution">
    <text evidence="7">The sequence shown here is derived from an EMBL/GenBank/DDBJ whole genome shotgun (WGS) entry which is preliminary data.</text>
</comment>
<feature type="transmembrane region" description="Helical" evidence="5">
    <location>
        <begin position="138"/>
        <end position="162"/>
    </location>
</feature>
<dbReference type="InterPro" id="IPR051784">
    <property type="entry name" value="Nod_factor_ABC_transporter"/>
</dbReference>
<evidence type="ECO:0000313" key="7">
    <source>
        <dbReference type="EMBL" id="RMB11959.1"/>
    </source>
</evidence>
<name>A0A3M0CWX7_9PROT</name>
<proteinExistence type="inferred from homology"/>
<reference evidence="7 8" key="1">
    <citation type="submission" date="2018-10" db="EMBL/GenBank/DDBJ databases">
        <title>Genomic Encyclopedia of Archaeal and Bacterial Type Strains, Phase II (KMG-II): from individual species to whole genera.</title>
        <authorList>
            <person name="Goeker M."/>
        </authorList>
    </citation>
    <scope>NUCLEOTIDE SEQUENCE [LARGE SCALE GENOMIC DNA]</scope>
    <source>
        <strain evidence="7 8">DSM 25217</strain>
    </source>
</reference>
<feature type="transmembrane region" description="Helical" evidence="5">
    <location>
        <begin position="101"/>
        <end position="126"/>
    </location>
</feature>
<dbReference type="EMBL" id="REFR01000009">
    <property type="protein sequence ID" value="RMB11959.1"/>
    <property type="molecule type" value="Genomic_DNA"/>
</dbReference>
<dbReference type="AlphaFoldDB" id="A0A3M0CWX7"/>
<sequence length="253" mass="27444">MSAFATIFNRNFVSTWSAPIWIFVALLQPFFWVFVFGQLFKPVPVVHRGQVFDYLSYFGPGILAATTVFGALWAGIGFGMDRKSGMLSRFRLACKSDGTILAAYVLQSLSGVLAQAGVVFLLIGYLGAGLNWSMGSLFQAFCCVTLLAFTISALSHLLVVVIPDEMALIHINGFVSLPLLFLSSVLFPISDSPGWLRTLAQANPLHHAAEILRVVLIDGYDSTHLSAYVALLGVSGALLFGLAAFLFKRQKIA</sequence>
<dbReference type="InterPro" id="IPR000412">
    <property type="entry name" value="ABC_2_transport"/>
</dbReference>
<dbReference type="InterPro" id="IPR047817">
    <property type="entry name" value="ABC2_TM_bact-type"/>
</dbReference>
<feature type="domain" description="ABC transmembrane type-2" evidence="6">
    <location>
        <begin position="20"/>
        <end position="250"/>
    </location>
</feature>
<comment type="similarity">
    <text evidence="5">Belongs to the ABC-2 integral membrane protein family.</text>
</comment>
<protein>
    <recommendedName>
        <fullName evidence="5">Transport permease protein</fullName>
    </recommendedName>
</protein>
<keyword evidence="8" id="KW-1185">Reference proteome</keyword>
<dbReference type="GO" id="GO:0043190">
    <property type="term" value="C:ATP-binding cassette (ABC) transporter complex"/>
    <property type="evidence" value="ECO:0007669"/>
    <property type="project" value="InterPro"/>
</dbReference>
<gene>
    <name evidence="7" type="ORF">BXY39_0447</name>
</gene>
<dbReference type="RefSeq" id="WP_121937181.1">
    <property type="nucleotide sequence ID" value="NZ_REFR01000009.1"/>
</dbReference>
<accession>A0A3M0CWX7</accession>
<dbReference type="PIRSF" id="PIRSF006648">
    <property type="entry name" value="DrrB"/>
    <property type="match status" value="1"/>
</dbReference>
<dbReference type="InterPro" id="IPR013525">
    <property type="entry name" value="ABC2_TM"/>
</dbReference>
<evidence type="ECO:0000256" key="2">
    <source>
        <dbReference type="ARBA" id="ARBA00022692"/>
    </source>
</evidence>
<feature type="transmembrane region" description="Helical" evidence="5">
    <location>
        <begin position="57"/>
        <end position="80"/>
    </location>
</feature>
<dbReference type="Proteomes" id="UP000271227">
    <property type="component" value="Unassembled WGS sequence"/>
</dbReference>
<evidence type="ECO:0000256" key="3">
    <source>
        <dbReference type="ARBA" id="ARBA00022989"/>
    </source>
</evidence>
<dbReference type="PROSITE" id="PS51012">
    <property type="entry name" value="ABC_TM2"/>
    <property type="match status" value="1"/>
</dbReference>
<keyword evidence="2 5" id="KW-0812">Transmembrane</keyword>
<dbReference type="PRINTS" id="PR00164">
    <property type="entry name" value="ABC2TRNSPORT"/>
</dbReference>
<feature type="transmembrane region" description="Helical" evidence="5">
    <location>
        <begin position="12"/>
        <end position="37"/>
    </location>
</feature>